<protein>
    <submittedName>
        <fullName evidence="1">Uncharacterized protein</fullName>
    </submittedName>
</protein>
<proteinExistence type="predicted"/>
<comment type="caution">
    <text evidence="1">The sequence shown here is derived from an EMBL/GenBank/DDBJ whole genome shotgun (WGS) entry which is preliminary data.</text>
</comment>
<dbReference type="Pfam" id="PF19740">
    <property type="entry name" value="DUF6229"/>
    <property type="match status" value="1"/>
</dbReference>
<reference evidence="1 2" key="1">
    <citation type="submission" date="2020-08" db="EMBL/GenBank/DDBJ databases">
        <title>Sequencing the genomes of 1000 actinobacteria strains.</title>
        <authorList>
            <person name="Klenk H.-P."/>
        </authorList>
    </citation>
    <scope>NUCLEOTIDE SEQUENCE [LARGE SCALE GENOMIC DNA]</scope>
    <source>
        <strain evidence="1 2">DSM 45790</strain>
    </source>
</reference>
<organism evidence="1 2">
    <name type="scientific">Sphaerisporangium krabiense</name>
    <dbReference type="NCBI Taxonomy" id="763782"/>
    <lineage>
        <taxon>Bacteria</taxon>
        <taxon>Bacillati</taxon>
        <taxon>Actinomycetota</taxon>
        <taxon>Actinomycetes</taxon>
        <taxon>Streptosporangiales</taxon>
        <taxon>Streptosporangiaceae</taxon>
        <taxon>Sphaerisporangium</taxon>
    </lineage>
</organism>
<name>A0A7W8Z2F7_9ACTN</name>
<dbReference type="RefSeq" id="WP_184609998.1">
    <property type="nucleotide sequence ID" value="NZ_BOOS01000063.1"/>
</dbReference>
<dbReference type="Proteomes" id="UP000588112">
    <property type="component" value="Unassembled WGS sequence"/>
</dbReference>
<evidence type="ECO:0000313" key="1">
    <source>
        <dbReference type="EMBL" id="MBB5626189.1"/>
    </source>
</evidence>
<keyword evidence="2" id="KW-1185">Reference proteome</keyword>
<gene>
    <name evidence="1" type="ORF">BJ981_001888</name>
</gene>
<dbReference type="AlphaFoldDB" id="A0A7W8Z2F7"/>
<evidence type="ECO:0000313" key="2">
    <source>
        <dbReference type="Proteomes" id="UP000588112"/>
    </source>
</evidence>
<sequence>MPVPLERSEQIIAAWRSGAADADGWENPAGPPLARYAESEITAAFAETRRPTACTGANTIPCC</sequence>
<dbReference type="InterPro" id="IPR046197">
    <property type="entry name" value="DUF6229"/>
</dbReference>
<accession>A0A7W8Z2F7</accession>
<dbReference type="EMBL" id="JACHBR010000001">
    <property type="protein sequence ID" value="MBB5626189.1"/>
    <property type="molecule type" value="Genomic_DNA"/>
</dbReference>